<evidence type="ECO:0000313" key="2">
    <source>
        <dbReference type="EMBL" id="XBM95098.1"/>
    </source>
</evidence>
<dbReference type="EMBL" id="PP750867">
    <property type="protein sequence ID" value="XBM95098.1"/>
    <property type="molecule type" value="Genomic_DNA"/>
</dbReference>
<name>A0AAU7GZJ1_9CAUD</name>
<gene>
    <name evidence="2" type="ORF">Kamino_00062</name>
</gene>
<proteinExistence type="predicted"/>
<sequence length="95" mass="10387">MIDSKNITDAIAELALVLELETVPDEVKAIINNLVEVERDDAYDDGHTDGYSEGEDFAYSEGYDNGRSEGYDEGHSDGYDEGFEEGKEAAEDDAA</sequence>
<feature type="compositionally biased region" description="Basic and acidic residues" evidence="1">
    <location>
        <begin position="64"/>
        <end position="89"/>
    </location>
</feature>
<protein>
    <submittedName>
        <fullName evidence="2">Uncharacterized protein</fullName>
    </submittedName>
</protein>
<accession>A0AAU7GZJ1</accession>
<feature type="region of interest" description="Disordered" evidence="1">
    <location>
        <begin position="40"/>
        <end position="95"/>
    </location>
</feature>
<evidence type="ECO:0000256" key="1">
    <source>
        <dbReference type="SAM" id="MobiDB-lite"/>
    </source>
</evidence>
<reference evidence="2" key="1">
    <citation type="submission" date="2024-05" db="EMBL/GenBank/DDBJ databases">
        <title>Isolation and characterization of the new Streptomyces phages Kamino, Geonosis, Abafar and Scarif infecting a broad range of host species.</title>
        <authorList>
            <person name="Rackow B."/>
            <person name="Rolland C."/>
            <person name="Mohnen I."/>
            <person name="Wittmann J."/>
            <person name="Muesken M."/>
            <person name="Overmann J."/>
            <person name="Frunzke J."/>
        </authorList>
    </citation>
    <scope>NUCLEOTIDE SEQUENCE</scope>
</reference>
<organism evidence="2">
    <name type="scientific">Streptomyces phage Kamino</name>
    <dbReference type="NCBI Taxonomy" id="3158857"/>
    <lineage>
        <taxon>Viruses</taxon>
        <taxon>Duplodnaviria</taxon>
        <taxon>Heunggongvirae</taxon>
        <taxon>Uroviricota</taxon>
        <taxon>Caudoviricetes</taxon>
    </lineage>
</organism>